<evidence type="ECO:0000256" key="1">
    <source>
        <dbReference type="SAM" id="SignalP"/>
    </source>
</evidence>
<gene>
    <name evidence="2" type="ORF">BDEG_26000</name>
</gene>
<keyword evidence="1" id="KW-0732">Signal</keyword>
<dbReference type="Proteomes" id="UP000077115">
    <property type="component" value="Unassembled WGS sequence"/>
</dbReference>
<evidence type="ECO:0000313" key="2">
    <source>
        <dbReference type="EMBL" id="OAJ42551.1"/>
    </source>
</evidence>
<name>A0A177WT78_BATDL</name>
<organism evidence="2 3">
    <name type="scientific">Batrachochytrium dendrobatidis (strain JEL423)</name>
    <dbReference type="NCBI Taxonomy" id="403673"/>
    <lineage>
        <taxon>Eukaryota</taxon>
        <taxon>Fungi</taxon>
        <taxon>Fungi incertae sedis</taxon>
        <taxon>Chytridiomycota</taxon>
        <taxon>Chytridiomycota incertae sedis</taxon>
        <taxon>Chytridiomycetes</taxon>
        <taxon>Rhizophydiales</taxon>
        <taxon>Rhizophydiales incertae sedis</taxon>
        <taxon>Batrachochytrium</taxon>
    </lineage>
</organism>
<protein>
    <submittedName>
        <fullName evidence="2">Uncharacterized protein</fullName>
    </submittedName>
</protein>
<feature type="signal peptide" evidence="1">
    <location>
        <begin position="1"/>
        <end position="19"/>
    </location>
</feature>
<sequence>MRLSSIFYLLGLALTTVSAETACTGIYCGCELGYCWKANSAVNPTSFRVDRFCERTEDCLKGCVDGYCQVTDSSQIGPVITDIQCARTSDCYHYIPTVQIKH</sequence>
<proteinExistence type="predicted"/>
<dbReference type="VEuPathDB" id="FungiDB:BDEG_26000"/>
<dbReference type="AlphaFoldDB" id="A0A177WT78"/>
<accession>A0A177WT78</accession>
<evidence type="ECO:0000313" key="3">
    <source>
        <dbReference type="Proteomes" id="UP000077115"/>
    </source>
</evidence>
<dbReference type="EMBL" id="DS022308">
    <property type="protein sequence ID" value="OAJ42551.1"/>
    <property type="molecule type" value="Genomic_DNA"/>
</dbReference>
<reference evidence="2 3" key="2">
    <citation type="submission" date="2016-05" db="EMBL/GenBank/DDBJ databases">
        <title>Lineage-specific infection strategies underlie the spectrum of fungal disease in amphibians.</title>
        <authorList>
            <person name="Cuomo C.A."/>
            <person name="Farrer R.A."/>
            <person name="James T."/>
            <person name="Longcore J."/>
            <person name="Birren B."/>
        </authorList>
    </citation>
    <scope>NUCLEOTIDE SEQUENCE [LARGE SCALE GENOMIC DNA]</scope>
    <source>
        <strain evidence="2 3">JEL423</strain>
    </source>
</reference>
<reference evidence="2 3" key="1">
    <citation type="submission" date="2006-10" db="EMBL/GenBank/DDBJ databases">
        <title>The Genome Sequence of Batrachochytrium dendrobatidis JEL423.</title>
        <authorList>
            <consortium name="The Broad Institute Genome Sequencing Platform"/>
            <person name="Birren B."/>
            <person name="Lander E."/>
            <person name="Galagan J."/>
            <person name="Cuomo C."/>
            <person name="Devon K."/>
            <person name="Jaffe D."/>
            <person name="Butler J."/>
            <person name="Alvarez P."/>
            <person name="Gnerre S."/>
            <person name="Grabherr M."/>
            <person name="Kleber M."/>
            <person name="Mauceli E."/>
            <person name="Brockman W."/>
            <person name="Young S."/>
            <person name="LaButti K."/>
            <person name="Sykes S."/>
            <person name="DeCaprio D."/>
            <person name="Crawford M."/>
            <person name="Koehrsen M."/>
            <person name="Engels R."/>
            <person name="Montgomery P."/>
            <person name="Pearson M."/>
            <person name="Howarth C."/>
            <person name="Larson L."/>
            <person name="White J."/>
            <person name="O'Leary S."/>
            <person name="Kodira C."/>
            <person name="Zeng Q."/>
            <person name="Yandava C."/>
            <person name="Alvarado L."/>
            <person name="Longcore J."/>
            <person name="James T."/>
        </authorList>
    </citation>
    <scope>NUCLEOTIDE SEQUENCE [LARGE SCALE GENOMIC DNA]</scope>
    <source>
        <strain evidence="2 3">JEL423</strain>
    </source>
</reference>
<feature type="chain" id="PRO_5008077852" evidence="1">
    <location>
        <begin position="20"/>
        <end position="102"/>
    </location>
</feature>